<feature type="domain" description="Trimeric autotransporter adhesin YadA-like head" evidence="1">
    <location>
        <begin position="136"/>
        <end position="156"/>
    </location>
</feature>
<feature type="domain" description="Trimeric autotransporter adhesin YadA-like stalk" evidence="2">
    <location>
        <begin position="655"/>
        <end position="692"/>
    </location>
</feature>
<name>A0ABT6XK51_9GAMM</name>
<organism evidence="4 5">
    <name type="scientific">Lysobacter stagni</name>
    <dbReference type="NCBI Taxonomy" id="3045172"/>
    <lineage>
        <taxon>Bacteria</taxon>
        <taxon>Pseudomonadati</taxon>
        <taxon>Pseudomonadota</taxon>
        <taxon>Gammaproteobacteria</taxon>
        <taxon>Lysobacterales</taxon>
        <taxon>Lysobacteraceae</taxon>
        <taxon>Lysobacter</taxon>
    </lineage>
</organism>
<dbReference type="Pfam" id="PF05658">
    <property type="entry name" value="YadA_head"/>
    <property type="match status" value="7"/>
</dbReference>
<dbReference type="Pfam" id="PF13018">
    <property type="entry name" value="ESPR"/>
    <property type="match status" value="1"/>
</dbReference>
<dbReference type="InterPro" id="IPR008640">
    <property type="entry name" value="Adhesin_Head_dom"/>
</dbReference>
<feature type="domain" description="Trimeric autotransporter adhesin YadA-like head" evidence="1">
    <location>
        <begin position="78"/>
        <end position="103"/>
    </location>
</feature>
<feature type="domain" description="Trimeric autotransporter adhesin YadA-like stalk" evidence="2">
    <location>
        <begin position="1058"/>
        <end position="1085"/>
    </location>
</feature>
<reference evidence="4 5" key="1">
    <citation type="submission" date="2023-05" db="EMBL/GenBank/DDBJ databases">
        <title>Lysobacter sp. strain LF1 Genome sequencing and assembly.</title>
        <authorList>
            <person name="Jung Y."/>
        </authorList>
    </citation>
    <scope>NUCLEOTIDE SEQUENCE [LARGE SCALE GENOMIC DNA]</scope>
    <source>
        <strain evidence="4 5">LF1</strain>
    </source>
</reference>
<dbReference type="SUPFAM" id="SSF101967">
    <property type="entry name" value="Adhesin YadA, collagen-binding domain"/>
    <property type="match status" value="3"/>
</dbReference>
<dbReference type="CDD" id="cd12820">
    <property type="entry name" value="LbR_YadA-like"/>
    <property type="match status" value="1"/>
</dbReference>
<feature type="domain" description="Trimeric autotransporter adhesin YadA-like stalk" evidence="2">
    <location>
        <begin position="922"/>
        <end position="965"/>
    </location>
</feature>
<dbReference type="InterPro" id="IPR024973">
    <property type="entry name" value="ESPR"/>
</dbReference>
<accession>A0ABT6XK51</accession>
<protein>
    <submittedName>
        <fullName evidence="4">ESPR-type extended signal peptide-containing protein</fullName>
    </submittedName>
</protein>
<sequence>MNKIYRIVFNRMTGRWVVASEMAKGRKKASSSRTVLAAVLMTSAVGFAGVAAAGSLDGGVVTGTGVAVGPGAHASSSTAESSTAVGANAKAEANASVAIGSDATVVMGGAVGSYSSTQPGGIAIGTSSIGNGLGVIAIGYNANAQHDNATALGAYSDATQDKAMALGVTSLASATSAVAVGYGASATTQNSVALGANSTTTATLTNAAYNPGSTPLSGTASTANGEVSIGAATKERRLTNLAAGSAATDAVNVSQLQAQDATVDKQGADTAAALGGTSSYNATTGAISAPSYTLTNANAIGSTSGAATDVGSGFAKVDGALGKLNTTVTNITNGGGIKYFHVASSDLDSKALGADSTAIGPNAVSSGSADVAIGNGAQANGGFALGSWANASGGGAVAIGQSATAAGNTALALGGASNASGKFSIAQGFFASASQDSAIAVGNSARASQVKALALGAGANASATNSVALGGGSSTSADLTAAGYNPGSAALSGTASTANGEVSIGAATKERRLTNLAAGSAATDAVNVSQLQAEDATVDLMGANTAAALGGGASYDAATGAISAPVYTVTHADGTTSQVSGVEGAVSNLDGRVYQNTQDIAGNTSAITTINNQLNSGAIGLVQQAGAGQKLTVGKDTDGSDVDFADKNGNTRTLKNVAAGVADTDAVNMSQLNATDANVARVEGKADQAGAATAAALGGGASYDTATGAISAPVYTVTHADGTTSQVSGVEGAVSNLDGRVYQNTQDIAGNTSAITTINQQLNDGTVGLVQYDDTAGLVTVAKDKAGTAVDFRGTVGARRLKGVAAGGEDEDAVNVSQLKKVTDAMGGGAAVNADGSITAPTYYVTNADGSKSSVSNVGDAVTNLDGRLYNNTTAISTINQQISSGTIGLVQQAAPGAKLTVGKDTDGTEVDFADNGGNARKLTNVADGAVAAGSKDAVNGGQLHAVSQSMASALGGGSVVNADGTISAPSYSVTNADGTTSQVNGVEGAISNIDNRVYQNTTAIAGNTSAINNLTTQISNGEVGLVKQDAATRQITVAKDSDGTSVNVAGTAGDRVVTGVAMAKADNDAVNLGQLKAAGVIAANGEAKSVVTYDNADKSSMTMGGEGATTAVTVHNVADGVADHDAVNVSQLNTRLQQNSTEVLVQANSYTDQQIGDVWTGMDKLATQMAKQDSRISQQGAMSMAESQMASGAAAAAVGNPNGAWSVGLGSEQGHGAISAGYAKPIGEKSQISFGAAFSGSDHSIGVGFAHRL</sequence>
<feature type="domain" description="Trimeric autotransporter adhesin YadA-like stalk" evidence="2">
    <location>
        <begin position="237"/>
        <end position="267"/>
    </location>
</feature>
<feature type="domain" description="ESPR" evidence="3">
    <location>
        <begin position="1"/>
        <end position="45"/>
    </location>
</feature>
<feature type="domain" description="Trimeric autotransporter adhesin YadA-like head" evidence="1">
    <location>
        <begin position="351"/>
        <end position="377"/>
    </location>
</feature>
<feature type="domain" description="Trimeric autotransporter adhesin YadA-like head" evidence="1">
    <location>
        <begin position="419"/>
        <end position="445"/>
    </location>
</feature>
<feature type="domain" description="Trimeric autotransporter adhesin YadA-like stalk" evidence="2">
    <location>
        <begin position="1115"/>
        <end position="1142"/>
    </location>
</feature>
<dbReference type="Gene3D" id="2.150.10.10">
    <property type="entry name" value="Serralysin-like metalloprotease, C-terminal"/>
    <property type="match status" value="8"/>
</dbReference>
<feature type="domain" description="Trimeric autotransporter adhesin YadA-like stalk" evidence="2">
    <location>
        <begin position="512"/>
        <end position="538"/>
    </location>
</feature>
<evidence type="ECO:0000313" key="4">
    <source>
        <dbReference type="EMBL" id="MDI9240552.1"/>
    </source>
</evidence>
<feature type="domain" description="Trimeric autotransporter adhesin YadA-like head" evidence="1">
    <location>
        <begin position="447"/>
        <end position="473"/>
    </location>
</feature>
<evidence type="ECO:0000259" key="1">
    <source>
        <dbReference type="Pfam" id="PF05658"/>
    </source>
</evidence>
<dbReference type="RefSeq" id="WP_283213876.1">
    <property type="nucleotide sequence ID" value="NZ_JASGBI010000001.1"/>
</dbReference>
<feature type="domain" description="Trimeric autotransporter adhesin YadA-like stalk" evidence="2">
    <location>
        <begin position="801"/>
        <end position="837"/>
    </location>
</feature>
<evidence type="ECO:0000259" key="2">
    <source>
        <dbReference type="Pfam" id="PF05662"/>
    </source>
</evidence>
<gene>
    <name evidence="4" type="ORF">QLQ15_16735</name>
</gene>
<evidence type="ECO:0000259" key="3">
    <source>
        <dbReference type="Pfam" id="PF13018"/>
    </source>
</evidence>
<dbReference type="EMBL" id="JASGBI010000001">
    <property type="protein sequence ID" value="MDI9240552.1"/>
    <property type="molecule type" value="Genomic_DNA"/>
</dbReference>
<feature type="domain" description="Trimeric autotransporter adhesin YadA-like head" evidence="1">
    <location>
        <begin position="172"/>
        <end position="198"/>
    </location>
</feature>
<dbReference type="Pfam" id="PF05662">
    <property type="entry name" value="YadA_stalk"/>
    <property type="match status" value="7"/>
</dbReference>
<dbReference type="InterPro" id="IPR011049">
    <property type="entry name" value="Serralysin-like_metalloprot_C"/>
</dbReference>
<dbReference type="Gene3D" id="3.30.1300.30">
    <property type="entry name" value="GSPII I/J protein-like"/>
    <property type="match status" value="1"/>
</dbReference>
<dbReference type="InterPro" id="IPR008635">
    <property type="entry name" value="Coiled_stalk_dom"/>
</dbReference>
<keyword evidence="5" id="KW-1185">Reference proteome</keyword>
<feature type="domain" description="Trimeric autotransporter adhesin YadA-like head" evidence="1">
    <location>
        <begin position="391"/>
        <end position="415"/>
    </location>
</feature>
<evidence type="ECO:0000313" key="5">
    <source>
        <dbReference type="Proteomes" id="UP001321580"/>
    </source>
</evidence>
<comment type="caution">
    <text evidence="4">The sequence shown here is derived from an EMBL/GenBank/DDBJ whole genome shotgun (WGS) entry which is preliminary data.</text>
</comment>
<proteinExistence type="predicted"/>
<dbReference type="Proteomes" id="UP001321580">
    <property type="component" value="Unassembled WGS sequence"/>
</dbReference>